<feature type="domain" description="BTB" evidence="2">
    <location>
        <begin position="50"/>
        <end position="117"/>
    </location>
</feature>
<dbReference type="Pfam" id="PF00754">
    <property type="entry name" value="F5_F8_type_C"/>
    <property type="match status" value="1"/>
</dbReference>
<comment type="caution">
    <text evidence="3">The sequence shown here is derived from an EMBL/GenBank/DDBJ whole genome shotgun (WGS) entry which is preliminary data.</text>
</comment>
<reference evidence="3" key="1">
    <citation type="submission" date="2019-07" db="EMBL/GenBank/DDBJ databases">
        <title>Annotation for the trematode Paragonimus miyazaki's.</title>
        <authorList>
            <person name="Choi Y.-J."/>
        </authorList>
    </citation>
    <scope>NUCLEOTIDE SEQUENCE</scope>
    <source>
        <strain evidence="3">Japan</strain>
    </source>
</reference>
<organism evidence="3 4">
    <name type="scientific">Paragonimus skrjabini miyazakii</name>
    <dbReference type="NCBI Taxonomy" id="59628"/>
    <lineage>
        <taxon>Eukaryota</taxon>
        <taxon>Metazoa</taxon>
        <taxon>Spiralia</taxon>
        <taxon>Lophotrochozoa</taxon>
        <taxon>Platyhelminthes</taxon>
        <taxon>Trematoda</taxon>
        <taxon>Digenea</taxon>
        <taxon>Plagiorchiida</taxon>
        <taxon>Troglotremata</taxon>
        <taxon>Troglotrematidae</taxon>
        <taxon>Paragonimus</taxon>
    </lineage>
</organism>
<dbReference type="PROSITE" id="PS50097">
    <property type="entry name" value="BTB"/>
    <property type="match status" value="1"/>
</dbReference>
<dbReference type="Pfam" id="PF07707">
    <property type="entry name" value="BACK"/>
    <property type="match status" value="1"/>
</dbReference>
<name>A0A8S9YSX0_9TREM</name>
<feature type="compositionally biased region" description="Acidic residues" evidence="1">
    <location>
        <begin position="445"/>
        <end position="463"/>
    </location>
</feature>
<evidence type="ECO:0000259" key="2">
    <source>
        <dbReference type="PROSITE" id="PS50097"/>
    </source>
</evidence>
<feature type="region of interest" description="Disordered" evidence="1">
    <location>
        <begin position="904"/>
        <end position="978"/>
    </location>
</feature>
<feature type="region of interest" description="Disordered" evidence="1">
    <location>
        <begin position="276"/>
        <end position="315"/>
    </location>
</feature>
<keyword evidence="4" id="KW-1185">Reference proteome</keyword>
<dbReference type="SUPFAM" id="SSF49785">
    <property type="entry name" value="Galactose-binding domain-like"/>
    <property type="match status" value="2"/>
</dbReference>
<dbReference type="InterPro" id="IPR008979">
    <property type="entry name" value="Galactose-bd-like_sf"/>
</dbReference>
<evidence type="ECO:0000313" key="3">
    <source>
        <dbReference type="EMBL" id="KAF7256150.1"/>
    </source>
</evidence>
<dbReference type="GO" id="GO:0008344">
    <property type="term" value="P:adult locomotory behavior"/>
    <property type="evidence" value="ECO:0007669"/>
    <property type="project" value="TreeGrafter"/>
</dbReference>
<dbReference type="SMART" id="SM00875">
    <property type="entry name" value="BACK"/>
    <property type="match status" value="1"/>
</dbReference>
<dbReference type="InterPro" id="IPR000210">
    <property type="entry name" value="BTB/POZ_dom"/>
</dbReference>
<sequence>MSEHPAVNDCNSKGMVPSRTRRNGRSTQYIDHSADIASSISGLYGNDQFSDVTLVVQGVQFKAHRIILAARSEYFRALLYGGLAESSRSIIHLNDINAVAFKQVLLYIYTGRLNVQQLRTMLDVLGLAHQYDFQRLESALSTHLTRSLRLSNIWFIYNLAVLYNLEELINACLTFLDGIAPAPLYSPHFLRLSQPAVERLLSRDSFCASEIEIFRSLCAWFRANEEVDSPPGVDRTVSKDCIELFRGTLAPSVLPDTIASVPPFTADYQLLPVESGDTHTEQKEHKGGEPPPSSESVTSKCVSPDSHVRNTSENEVTRRVELPRCQMIRRCIRFELMSLCDLLTEVRSSKLVSPDDLLDAISRQAKASNELPHRGWLLPGINLASPRFAASLVAGEEGSYPYFFVDDADDNQGDFTKLQFALSALRSSVAPTSDADLVRLMDDELDEEEEVEESEEDAEELDGEPQLPSSSRSEPTGTVPFTNSGTDQFDFGAGNHNFNTYSAEPQFTHTRVLSSGLGPSGLHTSSGRAQARTIPMNEPHQPSVDPYLRRISHRSRMSTIATGSTSTADTGVTPTVGTAWQSGSMHLNHQLGPPLYRSMRWLQPSRCARGRIASHPPPPPHSEHDVVRHSLDDPDAHIVIRLGKPSIVNTIRMQLWDREIRCYSYYVEVSLDQTSWYRVVDYRNYLCRSWQTLHFPARVVHYIRITGTRNTANRTFHLITFRCLYTDHVCRQLDGFLVPNYNVASVEHGATVLEGVSRNRNALIDGNARMYDWNSGYTCHQLGNGAIVVQLSQPFLLRSMRFLLWDLDDRTYSYSVHVSTNREEWRLIHDATRERCQSWQVITFPLQLVTFIRVIGTHNTANEVFHMVHLECAYPPAEILEDQAASSKANSTLAVNLANLSLRHEDMAPNGTDSTSVSGRSEPNSMSEHASYQATQATELHDSGSNLDPVEMDTRPHSPPSPPEHRPHDDADDPIPLSANSTARSLLHLPATQETYSGPGNDFGSESAEPHVDAESSSSSHVSLTRLAPCTESPLFVRHMSAGSTGMNRSLRTYPSGHVSVSMDTASLPSSSTAPSAIIRDNVRLPSYSRS</sequence>
<protein>
    <recommendedName>
        <fullName evidence="2">BTB domain-containing protein</fullName>
    </recommendedName>
</protein>
<gene>
    <name evidence="3" type="ORF">EG68_06350</name>
</gene>
<dbReference type="Gene3D" id="3.30.710.10">
    <property type="entry name" value="Potassium Channel Kv1.1, Chain A"/>
    <property type="match status" value="1"/>
</dbReference>
<dbReference type="FunFam" id="2.60.120.260:FF:000051">
    <property type="entry name" value="BTB/POZ domain-containing protein 9"/>
    <property type="match status" value="1"/>
</dbReference>
<dbReference type="Gene3D" id="1.25.40.420">
    <property type="match status" value="1"/>
</dbReference>
<dbReference type="Proteomes" id="UP000822476">
    <property type="component" value="Unassembled WGS sequence"/>
</dbReference>
<dbReference type="PANTHER" id="PTHR46306:SF1">
    <property type="entry name" value="BTB_POZ DOMAIN-CONTAINING PROTEIN 9"/>
    <property type="match status" value="1"/>
</dbReference>
<feature type="compositionally biased region" description="Polar residues" evidence="1">
    <location>
        <begin position="911"/>
        <end position="946"/>
    </location>
</feature>
<feature type="region of interest" description="Disordered" evidence="1">
    <location>
        <begin position="1"/>
        <end position="24"/>
    </location>
</feature>
<evidence type="ECO:0000313" key="4">
    <source>
        <dbReference type="Proteomes" id="UP000822476"/>
    </source>
</evidence>
<dbReference type="PANTHER" id="PTHR46306">
    <property type="entry name" value="BTB/POZ DOMAIN-CONTAINING PROTEIN 9"/>
    <property type="match status" value="1"/>
</dbReference>
<accession>A0A8S9YSX0</accession>
<feature type="region of interest" description="Disordered" evidence="1">
    <location>
        <begin position="445"/>
        <end position="491"/>
    </location>
</feature>
<dbReference type="InterPro" id="IPR011333">
    <property type="entry name" value="SKP1/BTB/POZ_sf"/>
</dbReference>
<dbReference type="GO" id="GO:0050804">
    <property type="term" value="P:modulation of chemical synaptic transmission"/>
    <property type="evidence" value="ECO:0007669"/>
    <property type="project" value="TreeGrafter"/>
</dbReference>
<dbReference type="OrthoDB" id="9997739at2759"/>
<dbReference type="AlphaFoldDB" id="A0A8S9YSX0"/>
<dbReference type="InterPro" id="IPR052407">
    <property type="entry name" value="BTB_POZ_domain_cont_9"/>
</dbReference>
<dbReference type="GO" id="GO:0005737">
    <property type="term" value="C:cytoplasm"/>
    <property type="evidence" value="ECO:0007669"/>
    <property type="project" value="TreeGrafter"/>
</dbReference>
<dbReference type="SUPFAM" id="SSF54695">
    <property type="entry name" value="POZ domain"/>
    <property type="match status" value="1"/>
</dbReference>
<proteinExistence type="predicted"/>
<feature type="region of interest" description="Disordered" evidence="1">
    <location>
        <begin position="992"/>
        <end position="1025"/>
    </location>
</feature>
<dbReference type="InterPro" id="IPR011705">
    <property type="entry name" value="BACK"/>
</dbReference>
<dbReference type="Gene3D" id="2.60.120.260">
    <property type="entry name" value="Galactose-binding domain-like"/>
    <property type="match status" value="2"/>
</dbReference>
<feature type="compositionally biased region" description="Polar residues" evidence="1">
    <location>
        <begin position="467"/>
        <end position="487"/>
    </location>
</feature>
<dbReference type="InterPro" id="IPR000421">
    <property type="entry name" value="FA58C"/>
</dbReference>
<dbReference type="GO" id="GO:0048512">
    <property type="term" value="P:circadian behavior"/>
    <property type="evidence" value="ECO:0007669"/>
    <property type="project" value="TreeGrafter"/>
</dbReference>
<evidence type="ECO:0000256" key="1">
    <source>
        <dbReference type="SAM" id="MobiDB-lite"/>
    </source>
</evidence>
<dbReference type="Pfam" id="PF00651">
    <property type="entry name" value="BTB"/>
    <property type="match status" value="1"/>
</dbReference>
<dbReference type="SMART" id="SM00225">
    <property type="entry name" value="BTB"/>
    <property type="match status" value="1"/>
</dbReference>
<feature type="compositionally biased region" description="Basic and acidic residues" evidence="1">
    <location>
        <begin position="306"/>
        <end position="315"/>
    </location>
</feature>
<feature type="compositionally biased region" description="Basic and acidic residues" evidence="1">
    <location>
        <begin position="276"/>
        <end position="288"/>
    </location>
</feature>
<dbReference type="EMBL" id="JTDE01003351">
    <property type="protein sequence ID" value="KAF7256150.1"/>
    <property type="molecule type" value="Genomic_DNA"/>
</dbReference>